<evidence type="ECO:0000313" key="2">
    <source>
        <dbReference type="Proteomes" id="UP000814033"/>
    </source>
</evidence>
<gene>
    <name evidence="1" type="ORF">FA95DRAFT_1277157</name>
</gene>
<organism evidence="1 2">
    <name type="scientific">Auriscalpium vulgare</name>
    <dbReference type="NCBI Taxonomy" id="40419"/>
    <lineage>
        <taxon>Eukaryota</taxon>
        <taxon>Fungi</taxon>
        <taxon>Dikarya</taxon>
        <taxon>Basidiomycota</taxon>
        <taxon>Agaricomycotina</taxon>
        <taxon>Agaricomycetes</taxon>
        <taxon>Russulales</taxon>
        <taxon>Auriscalpiaceae</taxon>
        <taxon>Auriscalpium</taxon>
    </lineage>
</organism>
<accession>A0ACB8R2G0</accession>
<sequence>MILLTTSRGAGNLSPLATELYDWNPVPGVEDAGRHALRYLQRCCAHVAAAFVTVMHPALNKMMPTRDLDSMVAGLTSYTPETTAYTKESMKILVEAVHGRRDLGTLHPEALIIQLAAAASQFEALDGQPSTNLLCPCVGFEEVARALKGLFTSQGTVYVGMHEELCAPCLWLRQGTGMHSVEMGSEQCAVVPWTPPAGVSLEVLQGIELKLMGMCKLIGIISR</sequence>
<dbReference type="Proteomes" id="UP000814033">
    <property type="component" value="Unassembled WGS sequence"/>
</dbReference>
<evidence type="ECO:0000313" key="1">
    <source>
        <dbReference type="EMBL" id="KAI0038260.1"/>
    </source>
</evidence>
<comment type="caution">
    <text evidence="1">The sequence shown here is derived from an EMBL/GenBank/DDBJ whole genome shotgun (WGS) entry which is preliminary data.</text>
</comment>
<dbReference type="EMBL" id="MU276549">
    <property type="protein sequence ID" value="KAI0038260.1"/>
    <property type="molecule type" value="Genomic_DNA"/>
</dbReference>
<name>A0ACB8R2G0_9AGAM</name>
<reference evidence="1" key="1">
    <citation type="submission" date="2021-02" db="EMBL/GenBank/DDBJ databases">
        <authorList>
            <consortium name="DOE Joint Genome Institute"/>
            <person name="Ahrendt S."/>
            <person name="Looney B.P."/>
            <person name="Miyauchi S."/>
            <person name="Morin E."/>
            <person name="Drula E."/>
            <person name="Courty P.E."/>
            <person name="Chicoki N."/>
            <person name="Fauchery L."/>
            <person name="Kohler A."/>
            <person name="Kuo A."/>
            <person name="Labutti K."/>
            <person name="Pangilinan J."/>
            <person name="Lipzen A."/>
            <person name="Riley R."/>
            <person name="Andreopoulos W."/>
            <person name="He G."/>
            <person name="Johnson J."/>
            <person name="Barry K.W."/>
            <person name="Grigoriev I.V."/>
            <person name="Nagy L."/>
            <person name="Hibbett D."/>
            <person name="Henrissat B."/>
            <person name="Matheny P.B."/>
            <person name="Labbe J."/>
            <person name="Martin F."/>
        </authorList>
    </citation>
    <scope>NUCLEOTIDE SEQUENCE</scope>
    <source>
        <strain evidence="1">FP105234-sp</strain>
    </source>
</reference>
<keyword evidence="2" id="KW-1185">Reference proteome</keyword>
<reference evidence="1" key="2">
    <citation type="journal article" date="2022" name="New Phytol.">
        <title>Evolutionary transition to the ectomycorrhizal habit in the genomes of a hyperdiverse lineage of mushroom-forming fungi.</title>
        <authorList>
            <person name="Looney B."/>
            <person name="Miyauchi S."/>
            <person name="Morin E."/>
            <person name="Drula E."/>
            <person name="Courty P.E."/>
            <person name="Kohler A."/>
            <person name="Kuo A."/>
            <person name="LaButti K."/>
            <person name="Pangilinan J."/>
            <person name="Lipzen A."/>
            <person name="Riley R."/>
            <person name="Andreopoulos W."/>
            <person name="He G."/>
            <person name="Johnson J."/>
            <person name="Nolan M."/>
            <person name="Tritt A."/>
            <person name="Barry K.W."/>
            <person name="Grigoriev I.V."/>
            <person name="Nagy L.G."/>
            <person name="Hibbett D."/>
            <person name="Henrissat B."/>
            <person name="Matheny P.B."/>
            <person name="Labbe J."/>
            <person name="Martin F.M."/>
        </authorList>
    </citation>
    <scope>NUCLEOTIDE SEQUENCE</scope>
    <source>
        <strain evidence="1">FP105234-sp</strain>
    </source>
</reference>
<proteinExistence type="predicted"/>
<protein>
    <submittedName>
        <fullName evidence="1">Uncharacterized protein</fullName>
    </submittedName>
</protein>